<dbReference type="PANTHER" id="PTHR11562">
    <property type="entry name" value="CATION EFFLUX PROTEIN/ ZINC TRANSPORTER"/>
    <property type="match status" value="1"/>
</dbReference>
<evidence type="ECO:0000256" key="5">
    <source>
        <dbReference type="ARBA" id="ARBA00022906"/>
    </source>
</evidence>
<keyword evidence="8 9" id="KW-0472">Membrane</keyword>
<evidence type="ECO:0000256" key="6">
    <source>
        <dbReference type="ARBA" id="ARBA00022989"/>
    </source>
</evidence>
<keyword evidence="4 9" id="KW-0812">Transmembrane</keyword>
<comment type="similarity">
    <text evidence="2">Belongs to the cation diffusion facilitator (CDF) transporter (TC 2.A.4) family. SLC30A subfamily.</text>
</comment>
<dbReference type="PANTHER" id="PTHR11562:SF17">
    <property type="entry name" value="RE54080P-RELATED"/>
    <property type="match status" value="1"/>
</dbReference>
<feature type="transmembrane region" description="Helical" evidence="9">
    <location>
        <begin position="54"/>
        <end position="71"/>
    </location>
</feature>
<reference evidence="12 13" key="1">
    <citation type="submission" date="2016-07" db="EMBL/GenBank/DDBJ databases">
        <title>Comparative genomics of the Campylobacter concisus group.</title>
        <authorList>
            <person name="Miller W.G."/>
            <person name="Yee E."/>
            <person name="Chapman M.H."/>
            <person name="Huynh S."/>
            <person name="Bono J.L."/>
            <person name="On S.L.W."/>
            <person name="StLeger J."/>
            <person name="Foster G."/>
            <person name="Parker C.T."/>
        </authorList>
    </citation>
    <scope>NUCLEOTIDE SEQUENCE [LARGE SCALE GENOMIC DNA]</scope>
    <source>
        <strain evidence="12 13">CCUG 21559</strain>
    </source>
</reference>
<evidence type="ECO:0000313" key="12">
    <source>
        <dbReference type="EMBL" id="QCD44601.1"/>
    </source>
</evidence>
<dbReference type="SUPFAM" id="SSF161111">
    <property type="entry name" value="Cation efflux protein transmembrane domain-like"/>
    <property type="match status" value="1"/>
</dbReference>
<dbReference type="Gene3D" id="1.20.1510.10">
    <property type="entry name" value="Cation efflux protein transmembrane domain"/>
    <property type="match status" value="1"/>
</dbReference>
<dbReference type="InterPro" id="IPR027470">
    <property type="entry name" value="Cation_efflux_CTD"/>
</dbReference>
<dbReference type="InterPro" id="IPR058533">
    <property type="entry name" value="Cation_efflux_TM"/>
</dbReference>
<dbReference type="Proteomes" id="UP000503264">
    <property type="component" value="Chromosome"/>
</dbReference>
<keyword evidence="13" id="KW-1185">Reference proteome</keyword>
<dbReference type="Pfam" id="PF16916">
    <property type="entry name" value="ZT_dimer"/>
    <property type="match status" value="1"/>
</dbReference>
<organism evidence="12 13">
    <name type="scientific">Campylobacter mucosalis CCUG 21559</name>
    <dbReference type="NCBI Taxonomy" id="1032067"/>
    <lineage>
        <taxon>Bacteria</taxon>
        <taxon>Pseudomonadati</taxon>
        <taxon>Campylobacterota</taxon>
        <taxon>Epsilonproteobacteria</taxon>
        <taxon>Campylobacterales</taxon>
        <taxon>Campylobacteraceae</taxon>
        <taxon>Campylobacter</taxon>
    </lineage>
</organism>
<evidence type="ECO:0000256" key="7">
    <source>
        <dbReference type="ARBA" id="ARBA00023065"/>
    </source>
</evidence>
<feature type="domain" description="Cation efflux protein cytoplasmic" evidence="11">
    <location>
        <begin position="221"/>
        <end position="295"/>
    </location>
</feature>
<dbReference type="EMBL" id="CP012542">
    <property type="protein sequence ID" value="QCD44601.1"/>
    <property type="molecule type" value="Genomic_DNA"/>
</dbReference>
<feature type="transmembrane region" description="Helical" evidence="9">
    <location>
        <begin position="91"/>
        <end position="110"/>
    </location>
</feature>
<dbReference type="InterPro" id="IPR027469">
    <property type="entry name" value="Cation_efflux_TMD_sf"/>
</dbReference>
<keyword evidence="3" id="KW-0813">Transport</keyword>
<dbReference type="GO" id="GO:0005385">
    <property type="term" value="F:zinc ion transmembrane transporter activity"/>
    <property type="evidence" value="ECO:0007669"/>
    <property type="project" value="TreeGrafter"/>
</dbReference>
<evidence type="ECO:0000259" key="11">
    <source>
        <dbReference type="Pfam" id="PF16916"/>
    </source>
</evidence>
<keyword evidence="5" id="KW-0864">Zinc transport</keyword>
<dbReference type="RefSeq" id="WP_171993675.1">
    <property type="nucleotide sequence ID" value="NZ_CP012542.1"/>
</dbReference>
<feature type="transmembrane region" description="Helical" evidence="9">
    <location>
        <begin position="192"/>
        <end position="209"/>
    </location>
</feature>
<feature type="domain" description="Cation efflux protein transmembrane" evidence="10">
    <location>
        <begin position="27"/>
        <end position="217"/>
    </location>
</feature>
<evidence type="ECO:0000256" key="4">
    <source>
        <dbReference type="ARBA" id="ARBA00022692"/>
    </source>
</evidence>
<dbReference type="GO" id="GO:0005886">
    <property type="term" value="C:plasma membrane"/>
    <property type="evidence" value="ECO:0007669"/>
    <property type="project" value="TreeGrafter"/>
</dbReference>
<evidence type="ECO:0000256" key="3">
    <source>
        <dbReference type="ARBA" id="ARBA00022448"/>
    </source>
</evidence>
<feature type="transmembrane region" description="Helical" evidence="9">
    <location>
        <begin position="164"/>
        <end position="186"/>
    </location>
</feature>
<name>A0A6G5QG24_9BACT</name>
<dbReference type="InterPro" id="IPR036837">
    <property type="entry name" value="Cation_efflux_CTD_sf"/>
</dbReference>
<dbReference type="AlphaFoldDB" id="A0A6G5QG24"/>
<evidence type="ECO:0000256" key="8">
    <source>
        <dbReference type="ARBA" id="ARBA00023136"/>
    </source>
</evidence>
<feature type="transmembrane region" description="Helical" evidence="9">
    <location>
        <begin position="28"/>
        <end position="48"/>
    </location>
</feature>
<dbReference type="Gene3D" id="3.30.70.1350">
    <property type="entry name" value="Cation efflux protein, cytoplasmic domain"/>
    <property type="match status" value="1"/>
</dbReference>
<dbReference type="InterPro" id="IPR002524">
    <property type="entry name" value="Cation_efflux"/>
</dbReference>
<keyword evidence="6 9" id="KW-1133">Transmembrane helix</keyword>
<keyword evidence="7" id="KW-0406">Ion transport</keyword>
<comment type="subcellular location">
    <subcellularLocation>
        <location evidence="1">Membrane</location>
        <topology evidence="1">Multi-pass membrane protein</topology>
    </subcellularLocation>
</comment>
<evidence type="ECO:0000256" key="2">
    <source>
        <dbReference type="ARBA" id="ARBA00008873"/>
    </source>
</evidence>
<evidence type="ECO:0000259" key="10">
    <source>
        <dbReference type="Pfam" id="PF01545"/>
    </source>
</evidence>
<feature type="transmembrane region" description="Helical" evidence="9">
    <location>
        <begin position="122"/>
        <end position="144"/>
    </location>
</feature>
<keyword evidence="5" id="KW-0862">Zinc</keyword>
<proteinExistence type="inferred from homology"/>
<protein>
    <submittedName>
        <fullName evidence="12">Co/Zn/Cd efflux system component</fullName>
    </submittedName>
</protein>
<evidence type="ECO:0000256" key="1">
    <source>
        <dbReference type="ARBA" id="ARBA00004141"/>
    </source>
</evidence>
<evidence type="ECO:0000256" key="9">
    <source>
        <dbReference type="SAM" id="Phobius"/>
    </source>
</evidence>
<sequence length="312" mass="34386">MQNHNHHSCNHLHNHSHDKNESTIRNSFIIITLFMILEIFGGIFTNSLALLSDAFHMLSDAVALGLSLFALKFAKRGATLKKTFGFKRVEILVAFINALTLVVIAVFIIIKAIERFYNPPQVATTAMLLISFVGLLVNIVVAYYMHKDSDIKGNVNIRAAYLHVLGDMLGSFAAIVAAVLMMSFGFWWADSLASLVVAVLIIKGGFLLLKDTLNILMEGVPKGINVDEILCVLSKIEGVNFISDVHIWSISSKLHLASLCVGVDENLSVKEAILITQNVKTALLKFNIKHVNVELNSKECLGDVLCGLEFKH</sequence>
<dbReference type="NCBIfam" id="TIGR01297">
    <property type="entry name" value="CDF"/>
    <property type="match status" value="1"/>
</dbReference>
<dbReference type="Pfam" id="PF01545">
    <property type="entry name" value="Cation_efflux"/>
    <property type="match status" value="1"/>
</dbReference>
<dbReference type="SUPFAM" id="SSF160240">
    <property type="entry name" value="Cation efflux protein cytoplasmic domain-like"/>
    <property type="match status" value="1"/>
</dbReference>
<accession>A0A6G5QG24</accession>
<evidence type="ECO:0000313" key="13">
    <source>
        <dbReference type="Proteomes" id="UP000503264"/>
    </source>
</evidence>
<gene>
    <name evidence="12" type="ORF">CMUC_0804</name>
</gene>
<dbReference type="InterPro" id="IPR050681">
    <property type="entry name" value="CDF/SLC30A"/>
</dbReference>